<accession>A0A840QJ74</accession>
<comment type="caution">
    <text evidence="1">The sequence shown here is derived from an EMBL/GenBank/DDBJ whole genome shotgun (WGS) entry which is preliminary data.</text>
</comment>
<dbReference type="RefSeq" id="WP_184731326.1">
    <property type="nucleotide sequence ID" value="NZ_JACHIW010000002.1"/>
</dbReference>
<evidence type="ECO:0000313" key="1">
    <source>
        <dbReference type="EMBL" id="MBB5159108.1"/>
    </source>
</evidence>
<dbReference type="Proteomes" id="UP000584374">
    <property type="component" value="Unassembled WGS sequence"/>
</dbReference>
<organism evidence="1 2">
    <name type="scientific">Saccharopolyspora phatthalungensis</name>
    <dbReference type="NCBI Taxonomy" id="664693"/>
    <lineage>
        <taxon>Bacteria</taxon>
        <taxon>Bacillati</taxon>
        <taxon>Actinomycetota</taxon>
        <taxon>Actinomycetes</taxon>
        <taxon>Pseudonocardiales</taxon>
        <taxon>Pseudonocardiaceae</taxon>
        <taxon>Saccharopolyspora</taxon>
    </lineage>
</organism>
<proteinExistence type="predicted"/>
<name>A0A840QJ74_9PSEU</name>
<reference evidence="1 2" key="1">
    <citation type="submission" date="2020-08" db="EMBL/GenBank/DDBJ databases">
        <title>Sequencing the genomes of 1000 actinobacteria strains.</title>
        <authorList>
            <person name="Klenk H.-P."/>
        </authorList>
    </citation>
    <scope>NUCLEOTIDE SEQUENCE [LARGE SCALE GENOMIC DNA]</scope>
    <source>
        <strain evidence="1 2">DSM 45584</strain>
    </source>
</reference>
<dbReference type="AlphaFoldDB" id="A0A840QJ74"/>
<gene>
    <name evidence="1" type="ORF">BJ970_006707</name>
</gene>
<keyword evidence="2" id="KW-1185">Reference proteome</keyword>
<sequence length="113" mass="12405">MRVELDIFSGRPNPAWEATPEEEAAIRAQVALLTDRSGTELSDRLGYRGFVVTDEPHGRTIRVQGPVVEVRAASGWTGWADPGRSFESTLAAIARSHISPELYELLIRELGCA</sequence>
<dbReference type="EMBL" id="JACHIW010000002">
    <property type="protein sequence ID" value="MBB5159108.1"/>
    <property type="molecule type" value="Genomic_DNA"/>
</dbReference>
<protein>
    <submittedName>
        <fullName evidence="1">Uncharacterized protein</fullName>
    </submittedName>
</protein>
<evidence type="ECO:0000313" key="2">
    <source>
        <dbReference type="Proteomes" id="UP000584374"/>
    </source>
</evidence>